<keyword evidence="8" id="KW-1185">Reference proteome</keyword>
<dbReference type="PROSITE" id="PS00584">
    <property type="entry name" value="PFKB_KINASES_2"/>
    <property type="match status" value="1"/>
</dbReference>
<feature type="domain" description="Carbohydrate kinase PfkB" evidence="6">
    <location>
        <begin position="3"/>
        <end position="299"/>
    </location>
</feature>
<accession>A0A177ZGQ7</accession>
<evidence type="ECO:0000256" key="2">
    <source>
        <dbReference type="ARBA" id="ARBA00022679"/>
    </source>
</evidence>
<evidence type="ECO:0000313" key="8">
    <source>
        <dbReference type="Proteomes" id="UP000077881"/>
    </source>
</evidence>
<evidence type="ECO:0000256" key="5">
    <source>
        <dbReference type="ARBA" id="ARBA00022840"/>
    </source>
</evidence>
<dbReference type="AlphaFoldDB" id="A0A177ZGQ7"/>
<keyword evidence="5" id="KW-0067">ATP-binding</keyword>
<dbReference type="InterPro" id="IPR050306">
    <property type="entry name" value="PfkB_Carbo_kinase"/>
</dbReference>
<name>A0A177ZGQ7_9BACI</name>
<dbReference type="SUPFAM" id="SSF53613">
    <property type="entry name" value="Ribokinase-like"/>
    <property type="match status" value="1"/>
</dbReference>
<reference evidence="7 8" key="1">
    <citation type="submission" date="2015-05" db="EMBL/GenBank/DDBJ databases">
        <title>Comparison of genome.</title>
        <authorList>
            <person name="Zheng Z."/>
            <person name="Sun M."/>
        </authorList>
    </citation>
    <scope>NUCLEOTIDE SEQUENCE [LARGE SCALE GENOMIC DNA]</scope>
    <source>
        <strain evidence="7 8">G25-74</strain>
    </source>
</reference>
<evidence type="ECO:0000256" key="4">
    <source>
        <dbReference type="ARBA" id="ARBA00022777"/>
    </source>
</evidence>
<dbReference type="PANTHER" id="PTHR43085">
    <property type="entry name" value="HEXOKINASE FAMILY MEMBER"/>
    <property type="match status" value="1"/>
</dbReference>
<dbReference type="RefSeq" id="WP_064468922.1">
    <property type="nucleotide sequence ID" value="NZ_JAGGKH010000012.1"/>
</dbReference>
<sequence>MDVVGIGETMVSFMPDTFGRMRYTNRFTSRIAGAETNTLIGLAKLNHQVGWISRVGEDEFGASILKFVRGEGVDISQVKQTKNIATGIFFKEVINENDVHIYYYRKNSAASTIERRDINEEYVKSAKYLYLTGITPALSESCREAIFHSIEVANFHGVKVVFDPNIRKKLWNDDLAKKTILAIAEKADILLPGIEEGEFLVGKSTPDEIVKQFHRLGIDTVVLKLGEKGAYYSCRDECGFAPAYKISRVVDPVGAGDGFAAGLLSGMLDQLEMAEAVARGCAVGALVATVSGDVEGLPDREQLKKFTQLNDGQDVSR</sequence>
<evidence type="ECO:0000256" key="1">
    <source>
        <dbReference type="ARBA" id="ARBA00010688"/>
    </source>
</evidence>
<dbReference type="OrthoDB" id="9813569at2"/>
<dbReference type="STRING" id="217031.ABB05_21450"/>
<dbReference type="PANTHER" id="PTHR43085:SF1">
    <property type="entry name" value="PSEUDOURIDINE KINASE-RELATED"/>
    <property type="match status" value="1"/>
</dbReference>
<gene>
    <name evidence="7" type="ORF">ABB05_21450</name>
</gene>
<keyword evidence="4 7" id="KW-0418">Kinase</keyword>
<dbReference type="GO" id="GO:0016301">
    <property type="term" value="F:kinase activity"/>
    <property type="evidence" value="ECO:0007669"/>
    <property type="project" value="UniProtKB-KW"/>
</dbReference>
<evidence type="ECO:0000259" key="6">
    <source>
        <dbReference type="Pfam" id="PF00294"/>
    </source>
</evidence>
<comment type="caution">
    <text evidence="7">The sequence shown here is derived from an EMBL/GenBank/DDBJ whole genome shotgun (WGS) entry which is preliminary data.</text>
</comment>
<proteinExistence type="inferred from homology"/>
<dbReference type="InterPro" id="IPR029056">
    <property type="entry name" value="Ribokinase-like"/>
</dbReference>
<dbReference type="PATRIC" id="fig|217031.6.peg.4660"/>
<keyword evidence="3" id="KW-0547">Nucleotide-binding</keyword>
<dbReference type="EMBL" id="LDJR01000061">
    <property type="protein sequence ID" value="OAK67131.1"/>
    <property type="molecule type" value="Genomic_DNA"/>
</dbReference>
<protein>
    <submittedName>
        <fullName evidence="7">2-dehydro-3-deoxygluconokinase</fullName>
    </submittedName>
</protein>
<dbReference type="GO" id="GO:0005524">
    <property type="term" value="F:ATP binding"/>
    <property type="evidence" value="ECO:0007669"/>
    <property type="project" value="UniProtKB-KW"/>
</dbReference>
<keyword evidence="2" id="KW-0808">Transferase</keyword>
<dbReference type="CDD" id="cd01166">
    <property type="entry name" value="KdgK"/>
    <property type="match status" value="1"/>
</dbReference>
<dbReference type="Gene3D" id="3.40.1190.20">
    <property type="match status" value="1"/>
</dbReference>
<organism evidence="7 8">
    <name type="scientific">Lederbergia galactosidilytica</name>
    <dbReference type="NCBI Taxonomy" id="217031"/>
    <lineage>
        <taxon>Bacteria</taxon>
        <taxon>Bacillati</taxon>
        <taxon>Bacillota</taxon>
        <taxon>Bacilli</taxon>
        <taxon>Bacillales</taxon>
        <taxon>Bacillaceae</taxon>
        <taxon>Lederbergia</taxon>
    </lineage>
</organism>
<evidence type="ECO:0000313" key="7">
    <source>
        <dbReference type="EMBL" id="OAK67131.1"/>
    </source>
</evidence>
<dbReference type="Pfam" id="PF00294">
    <property type="entry name" value="PfkB"/>
    <property type="match status" value="1"/>
</dbReference>
<dbReference type="InterPro" id="IPR002173">
    <property type="entry name" value="Carboh/pur_kinase_PfkB_CS"/>
</dbReference>
<dbReference type="InterPro" id="IPR011611">
    <property type="entry name" value="PfkB_dom"/>
</dbReference>
<comment type="similarity">
    <text evidence="1">Belongs to the carbohydrate kinase PfkB family.</text>
</comment>
<dbReference type="Proteomes" id="UP000077881">
    <property type="component" value="Unassembled WGS sequence"/>
</dbReference>
<evidence type="ECO:0000256" key="3">
    <source>
        <dbReference type="ARBA" id="ARBA00022741"/>
    </source>
</evidence>